<accession>A0ABR2G4G5</accession>
<evidence type="ECO:0000313" key="2">
    <source>
        <dbReference type="Proteomes" id="UP001472677"/>
    </source>
</evidence>
<name>A0ABR2G4G5_9ROSI</name>
<dbReference type="Proteomes" id="UP001472677">
    <property type="component" value="Unassembled WGS sequence"/>
</dbReference>
<reference evidence="1 2" key="1">
    <citation type="journal article" date="2024" name="G3 (Bethesda)">
        <title>Genome assembly of Hibiscus sabdariffa L. provides insights into metabolisms of medicinal natural products.</title>
        <authorList>
            <person name="Kim T."/>
        </authorList>
    </citation>
    <scope>NUCLEOTIDE SEQUENCE [LARGE SCALE GENOMIC DNA]</scope>
    <source>
        <strain evidence="1">TK-2024</strain>
        <tissue evidence="1">Old leaves</tissue>
    </source>
</reference>
<comment type="caution">
    <text evidence="1">The sequence shown here is derived from an EMBL/GenBank/DDBJ whole genome shotgun (WGS) entry which is preliminary data.</text>
</comment>
<organism evidence="1 2">
    <name type="scientific">Hibiscus sabdariffa</name>
    <name type="common">roselle</name>
    <dbReference type="NCBI Taxonomy" id="183260"/>
    <lineage>
        <taxon>Eukaryota</taxon>
        <taxon>Viridiplantae</taxon>
        <taxon>Streptophyta</taxon>
        <taxon>Embryophyta</taxon>
        <taxon>Tracheophyta</taxon>
        <taxon>Spermatophyta</taxon>
        <taxon>Magnoliopsida</taxon>
        <taxon>eudicotyledons</taxon>
        <taxon>Gunneridae</taxon>
        <taxon>Pentapetalae</taxon>
        <taxon>rosids</taxon>
        <taxon>malvids</taxon>
        <taxon>Malvales</taxon>
        <taxon>Malvaceae</taxon>
        <taxon>Malvoideae</taxon>
        <taxon>Hibiscus</taxon>
    </lineage>
</organism>
<evidence type="ECO:0000313" key="1">
    <source>
        <dbReference type="EMBL" id="KAK8593946.1"/>
    </source>
</evidence>
<proteinExistence type="predicted"/>
<dbReference type="EMBL" id="JBBPBM010000003">
    <property type="protein sequence ID" value="KAK8593946.1"/>
    <property type="molecule type" value="Genomic_DNA"/>
</dbReference>
<protein>
    <submittedName>
        <fullName evidence="1">Uncharacterized protein</fullName>
    </submittedName>
</protein>
<sequence>MHCFNNLPCQDDKGDASAETTGPARADNLGRYFRIRQSVFFVTGLSLSLPRQGSRQVTDLLSWRDNLLPWLGGKSSASAGKSGLVGNMPDSAQICHGRFTKSAMAGSPTLPRPMPYLLPWRVLNVINLELLQYSSQSGIRSAAPFSALRWENMPSAAYYQAPLGDFKANLEPVLGTSRCQPSNKSLSPRVIKQYCGRMKTEEGRNMPRQRSGQIFVEALAPRAKLWELVLNDLNDGFVEVPVVCHEGQPPSLTSVNPSCKICLWW</sequence>
<keyword evidence="2" id="KW-1185">Reference proteome</keyword>
<gene>
    <name evidence="1" type="ORF">V6N12_046019</name>
</gene>